<dbReference type="AlphaFoldDB" id="A0AAV4B6L5"/>
<dbReference type="SUPFAM" id="SSF81321">
    <property type="entry name" value="Family A G protein-coupled receptor-like"/>
    <property type="match status" value="1"/>
</dbReference>
<dbReference type="PROSITE" id="PS50262">
    <property type="entry name" value="G_PROTEIN_RECEP_F1_2"/>
    <property type="match status" value="1"/>
</dbReference>
<feature type="domain" description="G-protein coupled receptors family 1 profile" evidence="12">
    <location>
        <begin position="1"/>
        <end position="291"/>
    </location>
</feature>
<evidence type="ECO:0000256" key="4">
    <source>
        <dbReference type="ARBA" id="ARBA00022989"/>
    </source>
</evidence>
<evidence type="ECO:0000259" key="12">
    <source>
        <dbReference type="PROSITE" id="PS50262"/>
    </source>
</evidence>
<keyword evidence="4 10" id="KW-1133">Transmembrane helix</keyword>
<feature type="chain" id="PRO_5043461454" evidence="11">
    <location>
        <begin position="18"/>
        <end position="331"/>
    </location>
</feature>
<evidence type="ECO:0000256" key="5">
    <source>
        <dbReference type="ARBA" id="ARBA00023040"/>
    </source>
</evidence>
<dbReference type="GO" id="GO:0005886">
    <property type="term" value="C:plasma membrane"/>
    <property type="evidence" value="ECO:0007669"/>
    <property type="project" value="UniProtKB-SubCell"/>
</dbReference>
<comment type="caution">
    <text evidence="13">The sequence shown here is derived from an EMBL/GenBank/DDBJ whole genome shotgun (WGS) entry which is preliminary data.</text>
</comment>
<evidence type="ECO:0000256" key="2">
    <source>
        <dbReference type="ARBA" id="ARBA00022475"/>
    </source>
</evidence>
<dbReference type="InterPro" id="IPR017452">
    <property type="entry name" value="GPCR_Rhodpsn_7TM"/>
</dbReference>
<feature type="region of interest" description="Disordered" evidence="9">
    <location>
        <begin position="117"/>
        <end position="145"/>
    </location>
</feature>
<evidence type="ECO:0000256" key="11">
    <source>
        <dbReference type="SAM" id="SignalP"/>
    </source>
</evidence>
<evidence type="ECO:0000313" key="13">
    <source>
        <dbReference type="EMBL" id="GFO14446.1"/>
    </source>
</evidence>
<dbReference type="Proteomes" id="UP000735302">
    <property type="component" value="Unassembled WGS sequence"/>
</dbReference>
<evidence type="ECO:0000256" key="8">
    <source>
        <dbReference type="ARBA" id="ARBA00023224"/>
    </source>
</evidence>
<keyword evidence="14" id="KW-1185">Reference proteome</keyword>
<feature type="compositionally biased region" description="Polar residues" evidence="9">
    <location>
        <begin position="117"/>
        <end position="132"/>
    </location>
</feature>
<feature type="region of interest" description="Disordered" evidence="9">
    <location>
        <begin position="182"/>
        <end position="224"/>
    </location>
</feature>
<dbReference type="PANTHER" id="PTHR24248">
    <property type="entry name" value="ADRENERGIC RECEPTOR-RELATED G-PROTEIN COUPLED RECEPTOR"/>
    <property type="match status" value="1"/>
</dbReference>
<feature type="compositionally biased region" description="Basic residues" evidence="9">
    <location>
        <begin position="200"/>
        <end position="216"/>
    </location>
</feature>
<accession>A0AAV4B6L5</accession>
<dbReference type="Gene3D" id="1.20.1070.10">
    <property type="entry name" value="Rhodopsin 7-helix transmembrane proteins"/>
    <property type="match status" value="1"/>
</dbReference>
<feature type="signal peptide" evidence="11">
    <location>
        <begin position="1"/>
        <end position="17"/>
    </location>
</feature>
<proteinExistence type="predicted"/>
<keyword evidence="7 13" id="KW-0675">Receptor</keyword>
<reference evidence="13 14" key="1">
    <citation type="journal article" date="2021" name="Elife">
        <title>Chloroplast acquisition without the gene transfer in kleptoplastic sea slugs, Plakobranchus ocellatus.</title>
        <authorList>
            <person name="Maeda T."/>
            <person name="Takahashi S."/>
            <person name="Yoshida T."/>
            <person name="Shimamura S."/>
            <person name="Takaki Y."/>
            <person name="Nagai Y."/>
            <person name="Toyoda A."/>
            <person name="Suzuki Y."/>
            <person name="Arimoto A."/>
            <person name="Ishii H."/>
            <person name="Satoh N."/>
            <person name="Nishiyama T."/>
            <person name="Hasebe M."/>
            <person name="Maruyama T."/>
            <person name="Minagawa J."/>
            <person name="Obokata J."/>
            <person name="Shigenobu S."/>
        </authorList>
    </citation>
    <scope>NUCLEOTIDE SEQUENCE [LARGE SCALE GENOMIC DNA]</scope>
</reference>
<organism evidence="13 14">
    <name type="scientific">Plakobranchus ocellatus</name>
    <dbReference type="NCBI Taxonomy" id="259542"/>
    <lineage>
        <taxon>Eukaryota</taxon>
        <taxon>Metazoa</taxon>
        <taxon>Spiralia</taxon>
        <taxon>Lophotrochozoa</taxon>
        <taxon>Mollusca</taxon>
        <taxon>Gastropoda</taxon>
        <taxon>Heterobranchia</taxon>
        <taxon>Euthyneura</taxon>
        <taxon>Panpulmonata</taxon>
        <taxon>Sacoglossa</taxon>
        <taxon>Placobranchoidea</taxon>
        <taxon>Plakobranchidae</taxon>
        <taxon>Plakobranchus</taxon>
    </lineage>
</organism>
<dbReference type="EMBL" id="BLXT01004562">
    <property type="protein sequence ID" value="GFO14446.1"/>
    <property type="molecule type" value="Genomic_DNA"/>
</dbReference>
<dbReference type="GO" id="GO:0043410">
    <property type="term" value="P:positive regulation of MAPK cascade"/>
    <property type="evidence" value="ECO:0007669"/>
    <property type="project" value="TreeGrafter"/>
</dbReference>
<dbReference type="GO" id="GO:0071880">
    <property type="term" value="P:adenylate cyclase-activating adrenergic receptor signaling pathway"/>
    <property type="evidence" value="ECO:0007669"/>
    <property type="project" value="TreeGrafter"/>
</dbReference>
<keyword evidence="11" id="KW-0732">Signal</keyword>
<gene>
    <name evidence="13" type="ORF">PoB_004095100</name>
</gene>
<dbReference type="Pfam" id="PF00001">
    <property type="entry name" value="7tm_1"/>
    <property type="match status" value="1"/>
</dbReference>
<protein>
    <submittedName>
        <fullName evidence="13">Alpha-1a adrenergic receptor</fullName>
    </submittedName>
</protein>
<dbReference type="GO" id="GO:0004930">
    <property type="term" value="F:G protein-coupled receptor activity"/>
    <property type="evidence" value="ECO:0007669"/>
    <property type="project" value="UniProtKB-KW"/>
</dbReference>
<evidence type="ECO:0000256" key="6">
    <source>
        <dbReference type="ARBA" id="ARBA00023136"/>
    </source>
</evidence>
<evidence type="ECO:0000313" key="14">
    <source>
        <dbReference type="Proteomes" id="UP000735302"/>
    </source>
</evidence>
<evidence type="ECO:0000256" key="9">
    <source>
        <dbReference type="SAM" id="MobiDB-lite"/>
    </source>
</evidence>
<dbReference type="InterPro" id="IPR000276">
    <property type="entry name" value="GPCR_Rhodpsn"/>
</dbReference>
<keyword evidence="2" id="KW-1003">Cell membrane</keyword>
<name>A0AAV4B6L5_9GAST</name>
<sequence length="331" mass="36649">MLLLWIPALVMDRISNGADDGDWYCMWDPAENQEIVVVIAIVGHHGPCVLMLTFFFLVYFFLKKRAKLKPVNKIAPPTEVTQSHMDMSMTETSAHDMKASETYLILPAISTTMMDESQTAEVDETQVTSVENHSAPANGESHKNNLQPLSAAKLAQSKSTMFLELPNTHAIPTSKASSTAAAAAAAAESEQPGTTVCKQNSHRKLKRTGGLRRGGKTNKNSEASIAERRNKREMKVFVTLTYIIVGYLVCWVPFHIVFDIQAVDASIVSTNVYNATFWLSYLNSTINPFLYNFSSPEFRQAFKKIFVGCKKSKEVRISSTVTGNNQVTPSV</sequence>
<keyword evidence="6 10" id="KW-0472">Membrane</keyword>
<feature type="transmembrane region" description="Helical" evidence="10">
    <location>
        <begin position="36"/>
        <end position="62"/>
    </location>
</feature>
<evidence type="ECO:0000256" key="10">
    <source>
        <dbReference type="SAM" id="Phobius"/>
    </source>
</evidence>
<comment type="subcellular location">
    <subcellularLocation>
        <location evidence="1">Cell membrane</location>
        <topology evidence="1">Multi-pass membrane protein</topology>
    </subcellularLocation>
</comment>
<dbReference type="PANTHER" id="PTHR24248:SF185">
    <property type="entry name" value="DOPAMINE RECEPTOR 2"/>
    <property type="match status" value="1"/>
</dbReference>
<evidence type="ECO:0000256" key="3">
    <source>
        <dbReference type="ARBA" id="ARBA00022692"/>
    </source>
</evidence>
<dbReference type="PRINTS" id="PR00237">
    <property type="entry name" value="GPCRRHODOPSN"/>
</dbReference>
<keyword evidence="5" id="KW-0297">G-protein coupled receptor</keyword>
<feature type="transmembrane region" description="Helical" evidence="10">
    <location>
        <begin position="236"/>
        <end position="258"/>
    </location>
</feature>
<evidence type="ECO:0000256" key="7">
    <source>
        <dbReference type="ARBA" id="ARBA00023170"/>
    </source>
</evidence>
<keyword evidence="3 10" id="KW-0812">Transmembrane</keyword>
<evidence type="ECO:0000256" key="1">
    <source>
        <dbReference type="ARBA" id="ARBA00004651"/>
    </source>
</evidence>
<keyword evidence="8" id="KW-0807">Transducer</keyword>